<keyword evidence="3" id="KW-1185">Reference proteome</keyword>
<sequence>MMYQFLDIFFFVFHTCLILFNLFGWIWKATRKWNLLTLSATAFSWIILGIWYGFGYCPCTHWHWLVRRELGYSDMPNSYIKFLLDELVRLNFDAFTVDLWTGILFFSAFVVSLYVNLVRGRSRN</sequence>
<keyword evidence="1" id="KW-0472">Membrane</keyword>
<proteinExistence type="predicted"/>
<protein>
    <submittedName>
        <fullName evidence="2">DUF2784 domain-containing protein</fullName>
    </submittedName>
</protein>
<keyword evidence="1" id="KW-0812">Transmembrane</keyword>
<organism evidence="2 3">
    <name type="scientific">Halalkalibaculum roseum</name>
    <dbReference type="NCBI Taxonomy" id="2709311"/>
    <lineage>
        <taxon>Bacteria</taxon>
        <taxon>Pseudomonadati</taxon>
        <taxon>Balneolota</taxon>
        <taxon>Balneolia</taxon>
        <taxon>Balneolales</taxon>
        <taxon>Balneolaceae</taxon>
        <taxon>Halalkalibaculum</taxon>
    </lineage>
</organism>
<accession>A0A6M1SWW7</accession>
<dbReference type="Proteomes" id="UP000473278">
    <property type="component" value="Unassembled WGS sequence"/>
</dbReference>
<feature type="transmembrane region" description="Helical" evidence="1">
    <location>
        <begin position="99"/>
        <end position="118"/>
    </location>
</feature>
<dbReference type="EMBL" id="JAALLT010000001">
    <property type="protein sequence ID" value="NGP75554.1"/>
    <property type="molecule type" value="Genomic_DNA"/>
</dbReference>
<dbReference type="InterPro" id="IPR021218">
    <property type="entry name" value="DUF2784"/>
</dbReference>
<dbReference type="RefSeq" id="WP_165138958.1">
    <property type="nucleotide sequence ID" value="NZ_JAALLT010000001.1"/>
</dbReference>
<reference evidence="2 3" key="1">
    <citation type="submission" date="2020-02" db="EMBL/GenBank/DDBJ databases">
        <title>Balneolaceae bacterium YR4-1, complete genome.</title>
        <authorList>
            <person name="Li Y."/>
            <person name="Wu S."/>
        </authorList>
    </citation>
    <scope>NUCLEOTIDE SEQUENCE [LARGE SCALE GENOMIC DNA]</scope>
    <source>
        <strain evidence="2 3">YR4-1</strain>
    </source>
</reference>
<feature type="transmembrane region" description="Helical" evidence="1">
    <location>
        <begin position="33"/>
        <end position="54"/>
    </location>
</feature>
<comment type="caution">
    <text evidence="2">The sequence shown here is derived from an EMBL/GenBank/DDBJ whole genome shotgun (WGS) entry which is preliminary data.</text>
</comment>
<feature type="transmembrane region" description="Helical" evidence="1">
    <location>
        <begin position="6"/>
        <end position="26"/>
    </location>
</feature>
<name>A0A6M1SWW7_9BACT</name>
<evidence type="ECO:0000313" key="2">
    <source>
        <dbReference type="EMBL" id="NGP75554.1"/>
    </source>
</evidence>
<dbReference type="AlphaFoldDB" id="A0A6M1SWW7"/>
<gene>
    <name evidence="2" type="ORF">G3570_02840</name>
</gene>
<evidence type="ECO:0000313" key="3">
    <source>
        <dbReference type="Proteomes" id="UP000473278"/>
    </source>
</evidence>
<keyword evidence="1" id="KW-1133">Transmembrane helix</keyword>
<evidence type="ECO:0000256" key="1">
    <source>
        <dbReference type="SAM" id="Phobius"/>
    </source>
</evidence>
<dbReference type="Pfam" id="PF10861">
    <property type="entry name" value="DUF2784"/>
    <property type="match status" value="1"/>
</dbReference>